<reference evidence="2 3" key="1">
    <citation type="submission" date="2023-08" db="EMBL/GenBank/DDBJ databases">
        <title>Black Yeasts Isolated from many extreme environments.</title>
        <authorList>
            <person name="Coleine C."/>
            <person name="Stajich J.E."/>
            <person name="Selbmann L."/>
        </authorList>
    </citation>
    <scope>NUCLEOTIDE SEQUENCE [LARGE SCALE GENOMIC DNA]</scope>
    <source>
        <strain evidence="2 3">CCFEE 536</strain>
    </source>
</reference>
<name>A0ABR0LW46_9PEZI</name>
<evidence type="ECO:0000256" key="1">
    <source>
        <dbReference type="SAM" id="MobiDB-lite"/>
    </source>
</evidence>
<proteinExistence type="predicted"/>
<dbReference type="Proteomes" id="UP001357485">
    <property type="component" value="Unassembled WGS sequence"/>
</dbReference>
<sequence length="115" mass="12487">KDHAEARRDDEEPDVPDEALPRDFEGPNQRHGSCDDRTYEASGSDKLSNCKAATMRAHGRKGGEDVGTPVSEGQQGDARHAFAHAEHVCNCAEVDTEEVAGSYANSAEEQTKPYD</sequence>
<accession>A0ABR0LW46</accession>
<gene>
    <name evidence="2" type="ORF">LTR16_008763</name>
</gene>
<feature type="compositionally biased region" description="Basic and acidic residues" evidence="1">
    <location>
        <begin position="1"/>
        <end position="10"/>
    </location>
</feature>
<comment type="caution">
    <text evidence="2">The sequence shown here is derived from an EMBL/GenBank/DDBJ whole genome shotgun (WGS) entry which is preliminary data.</text>
</comment>
<evidence type="ECO:0000313" key="3">
    <source>
        <dbReference type="Proteomes" id="UP001357485"/>
    </source>
</evidence>
<keyword evidence="3" id="KW-1185">Reference proteome</keyword>
<feature type="region of interest" description="Disordered" evidence="1">
    <location>
        <begin position="1"/>
        <end position="75"/>
    </location>
</feature>
<dbReference type="EMBL" id="JAVRRA010010354">
    <property type="protein sequence ID" value="KAK5242114.1"/>
    <property type="molecule type" value="Genomic_DNA"/>
</dbReference>
<feature type="non-terminal residue" evidence="2">
    <location>
        <position position="1"/>
    </location>
</feature>
<evidence type="ECO:0000313" key="2">
    <source>
        <dbReference type="EMBL" id="KAK5242114.1"/>
    </source>
</evidence>
<organism evidence="2 3">
    <name type="scientific">Cryomyces antarcticus</name>
    <dbReference type="NCBI Taxonomy" id="329879"/>
    <lineage>
        <taxon>Eukaryota</taxon>
        <taxon>Fungi</taxon>
        <taxon>Dikarya</taxon>
        <taxon>Ascomycota</taxon>
        <taxon>Pezizomycotina</taxon>
        <taxon>Dothideomycetes</taxon>
        <taxon>Dothideomycetes incertae sedis</taxon>
        <taxon>Cryomyces</taxon>
    </lineage>
</organism>
<protein>
    <submittedName>
        <fullName evidence="2">Uncharacterized protein</fullName>
    </submittedName>
</protein>